<accession>A0ABP9MES2</accession>
<gene>
    <name evidence="1" type="ORF">GCM10023210_28390</name>
</gene>
<keyword evidence="2" id="KW-1185">Reference proteome</keyword>
<dbReference type="Proteomes" id="UP001500353">
    <property type="component" value="Unassembled WGS sequence"/>
</dbReference>
<comment type="caution">
    <text evidence="1">The sequence shown here is derived from an EMBL/GenBank/DDBJ whole genome shotgun (WGS) entry which is preliminary data.</text>
</comment>
<sequence>MFTYAQVGINETNPSAALDIKSKGNTNATKALEINNSSGTEMVTVLDNGNVGINVPTPTAKLHTNGSVKYENLPVVTGAVSPLAIKDDGTVGTYVPEPTKYLYMELNSATATSSFTLSDTNVYTNIPLTATQSVTNTLATTFGTDATATLDTSTLSYSNVRYITFPSAGVYKINLNYYTLCSGDPNTYSGYMLGVGTALFKATSGSTNYVRQAVVRYNGLPRRNDTGTIIANPYNFALPHTVFLIVETTTANEKIAFFVNYGFGDLFTSSSCSFATPPGLSNKVTVNISKL</sequence>
<evidence type="ECO:0008006" key="3">
    <source>
        <dbReference type="Google" id="ProtNLM"/>
    </source>
</evidence>
<name>A0ABP9MES2_9FLAO</name>
<proteinExistence type="predicted"/>
<organism evidence="1 2">
    <name type="scientific">Chryseobacterium ginsengisoli</name>
    <dbReference type="NCBI Taxonomy" id="363853"/>
    <lineage>
        <taxon>Bacteria</taxon>
        <taxon>Pseudomonadati</taxon>
        <taxon>Bacteroidota</taxon>
        <taxon>Flavobacteriia</taxon>
        <taxon>Flavobacteriales</taxon>
        <taxon>Weeksellaceae</taxon>
        <taxon>Chryseobacterium group</taxon>
        <taxon>Chryseobacterium</taxon>
    </lineage>
</organism>
<evidence type="ECO:0000313" key="1">
    <source>
        <dbReference type="EMBL" id="GAA5095531.1"/>
    </source>
</evidence>
<protein>
    <recommendedName>
        <fullName evidence="3">C1q domain-containing protein</fullName>
    </recommendedName>
</protein>
<evidence type="ECO:0000313" key="2">
    <source>
        <dbReference type="Proteomes" id="UP001500353"/>
    </source>
</evidence>
<dbReference type="EMBL" id="BAABHX010000004">
    <property type="protein sequence ID" value="GAA5095531.1"/>
    <property type="molecule type" value="Genomic_DNA"/>
</dbReference>
<reference evidence="2" key="1">
    <citation type="journal article" date="2019" name="Int. J. Syst. Evol. Microbiol.">
        <title>The Global Catalogue of Microorganisms (GCM) 10K type strain sequencing project: providing services to taxonomists for standard genome sequencing and annotation.</title>
        <authorList>
            <consortium name="The Broad Institute Genomics Platform"/>
            <consortium name="The Broad Institute Genome Sequencing Center for Infectious Disease"/>
            <person name="Wu L."/>
            <person name="Ma J."/>
        </authorList>
    </citation>
    <scope>NUCLEOTIDE SEQUENCE [LARGE SCALE GENOMIC DNA]</scope>
    <source>
        <strain evidence="2">JCM 18019</strain>
    </source>
</reference>